<dbReference type="Proteomes" id="UP000244810">
    <property type="component" value="Unassembled WGS sequence"/>
</dbReference>
<accession>A0A2T7URC5</accession>
<name>A0A2T7URC5_9RHOB</name>
<proteinExistence type="predicted"/>
<protein>
    <submittedName>
        <fullName evidence="1">Ferredoxin</fullName>
    </submittedName>
</protein>
<organism evidence="1 2">
    <name type="scientific">Pararhodobacter aggregans</name>
    <dbReference type="NCBI Taxonomy" id="404875"/>
    <lineage>
        <taxon>Bacteria</taxon>
        <taxon>Pseudomonadati</taxon>
        <taxon>Pseudomonadota</taxon>
        <taxon>Alphaproteobacteria</taxon>
        <taxon>Rhodobacterales</taxon>
        <taxon>Paracoccaceae</taxon>
        <taxon>Pararhodobacter</taxon>
    </lineage>
</organism>
<dbReference type="EMBL" id="QDDR01000005">
    <property type="protein sequence ID" value="PVE47305.1"/>
    <property type="molecule type" value="Genomic_DNA"/>
</dbReference>
<reference evidence="1 2" key="1">
    <citation type="journal article" date="2011" name="Syst. Appl. Microbiol.">
        <title>Defluviimonas denitrificans gen. nov., sp. nov., and Pararhodobacter aggregans gen. nov., sp. nov., non-phototrophic Rhodobacteraceae from the biofilter of a marine aquaculture.</title>
        <authorList>
            <person name="Foesel B.U."/>
            <person name="Drake H.L."/>
            <person name="Schramm A."/>
        </authorList>
    </citation>
    <scope>NUCLEOTIDE SEQUENCE [LARGE SCALE GENOMIC DNA]</scope>
    <source>
        <strain evidence="1 2">D1-19</strain>
    </source>
</reference>
<evidence type="ECO:0000313" key="1">
    <source>
        <dbReference type="EMBL" id="PVE47305.1"/>
    </source>
</evidence>
<sequence length="200" mass="21639">MALAVTAPDPDFCPPDARALVLIGPAGGHLWWDRIRAAPEWQDGAPDPMDRWSKRVLGALAKRFGGAALFPSDGPPWPPFFRWAQASGRIWQSPVGMLVHADQGLWVSFRGALALPFDLALPAARNPCETCPAQPCRTACPVGALSATAYDTAACHAHLDTPRGRDCLTEGCRARRACPAGIPHARLADQSAYHMSRFHR</sequence>
<comment type="caution">
    <text evidence="1">The sequence shown here is derived from an EMBL/GenBank/DDBJ whole genome shotgun (WGS) entry which is preliminary data.</text>
</comment>
<gene>
    <name evidence="1" type="ORF">DDE23_10645</name>
</gene>
<evidence type="ECO:0000313" key="2">
    <source>
        <dbReference type="Proteomes" id="UP000244810"/>
    </source>
</evidence>
<dbReference type="AlphaFoldDB" id="A0A2T7URC5"/>
<keyword evidence="2" id="KW-1185">Reference proteome</keyword>